<name>A0A7W6RTQ6_9HYPH</name>
<sequence>MSESLTDIRNGMISTIPCEPESARKELEAVGFSDLLGIYMNWIDRLIEPRPRQIRFSLGFWDDRAAAQVAPIMAIAELSEKGKNLEAYLSPRVRSSGYVPNEKSRSGLVTGGKDRALNAYGTHHLHLVPGNAKGKRPGQSADLLFVKVRRDHMVFVMCGGHGSFNDGTLRQAVADLDVASGNYIRGIEGVTPERTAREGEALLRQGSNSATMSKGLYTMPGYLSSALTSARHRQHADEIADVIERLEPLARSDNGRAQICQEFGLNHSEDIRFGWALLYSTLYLVEAKSKKAVAQVPYRNI</sequence>
<dbReference type="EMBL" id="JACIGM010000014">
    <property type="protein sequence ID" value="MBB4277755.1"/>
    <property type="molecule type" value="Genomic_DNA"/>
</dbReference>
<accession>A0A7W6RTQ6</accession>
<organism evidence="1 2">
    <name type="scientific">Rhizobium mongolense</name>
    <dbReference type="NCBI Taxonomy" id="57676"/>
    <lineage>
        <taxon>Bacteria</taxon>
        <taxon>Pseudomonadati</taxon>
        <taxon>Pseudomonadota</taxon>
        <taxon>Alphaproteobacteria</taxon>
        <taxon>Hyphomicrobiales</taxon>
        <taxon>Rhizobiaceae</taxon>
        <taxon>Rhizobium/Agrobacterium group</taxon>
        <taxon>Rhizobium</taxon>
    </lineage>
</organism>
<dbReference type="Proteomes" id="UP000533641">
    <property type="component" value="Unassembled WGS sequence"/>
</dbReference>
<gene>
    <name evidence="1" type="ORF">GGE12_005564</name>
</gene>
<comment type="caution">
    <text evidence="1">The sequence shown here is derived from an EMBL/GenBank/DDBJ whole genome shotgun (WGS) entry which is preliminary data.</text>
</comment>
<proteinExistence type="predicted"/>
<dbReference type="AlphaFoldDB" id="A0A7W6RTQ6"/>
<reference evidence="1 2" key="1">
    <citation type="submission" date="2020-08" db="EMBL/GenBank/DDBJ databases">
        <title>Genomic Encyclopedia of Type Strains, Phase IV (KMG-V): Genome sequencing to study the core and pangenomes of soil and plant-associated prokaryotes.</title>
        <authorList>
            <person name="Whitman W."/>
        </authorList>
    </citation>
    <scope>NUCLEOTIDE SEQUENCE [LARGE SCALE GENOMIC DNA]</scope>
    <source>
        <strain evidence="1 2">SEMIA 402</strain>
    </source>
</reference>
<evidence type="ECO:0000313" key="1">
    <source>
        <dbReference type="EMBL" id="MBB4277755.1"/>
    </source>
</evidence>
<evidence type="ECO:0000313" key="2">
    <source>
        <dbReference type="Proteomes" id="UP000533641"/>
    </source>
</evidence>
<protein>
    <submittedName>
        <fullName evidence="1">Uncharacterized protein</fullName>
    </submittedName>
</protein>